<dbReference type="SMART" id="SM00878">
    <property type="entry name" value="Biotin_carb_C"/>
    <property type="match status" value="1"/>
</dbReference>
<comment type="subcellular location">
    <subcellularLocation>
        <location evidence="2">Mitochondrion matrix</location>
    </subcellularLocation>
</comment>
<keyword evidence="8" id="KW-0092">Biotin</keyword>
<feature type="domain" description="Biotin carboxylation" evidence="12">
    <location>
        <begin position="1"/>
        <end position="425"/>
    </location>
</feature>
<dbReference type="PROSITE" id="PS00867">
    <property type="entry name" value="CPSASE_2"/>
    <property type="match status" value="1"/>
</dbReference>
<evidence type="ECO:0000256" key="1">
    <source>
        <dbReference type="ARBA" id="ARBA00001953"/>
    </source>
</evidence>
<keyword evidence="7" id="KW-0496">Mitochondrion</keyword>
<dbReference type="EC" id="6.4.1.4" evidence="13"/>
<accession>G0QK16</accession>
<evidence type="ECO:0000259" key="10">
    <source>
        <dbReference type="PROSITE" id="PS50968"/>
    </source>
</evidence>
<keyword evidence="3 13" id="KW-0436">Ligase</keyword>
<evidence type="ECO:0000313" key="14">
    <source>
        <dbReference type="Proteomes" id="UP000008983"/>
    </source>
</evidence>
<dbReference type="InParanoid" id="G0QK16"/>
<dbReference type="InterPro" id="IPR011764">
    <property type="entry name" value="Biotin_carboxylation_dom"/>
</dbReference>
<dbReference type="eggNOG" id="KOG0238">
    <property type="taxonomic scope" value="Eukaryota"/>
</dbReference>
<keyword evidence="14" id="KW-1185">Reference proteome</keyword>
<dbReference type="SUPFAM" id="SSF51246">
    <property type="entry name" value="Rudiment single hybrid motif"/>
    <property type="match status" value="1"/>
</dbReference>
<dbReference type="PANTHER" id="PTHR18866:SF33">
    <property type="entry name" value="METHYLCROTONOYL-COA CARBOXYLASE SUBUNIT ALPHA, MITOCHONDRIAL-RELATED"/>
    <property type="match status" value="1"/>
</dbReference>
<organism evidence="13 14">
    <name type="scientific">Ichthyophthirius multifiliis</name>
    <name type="common">White spot disease agent</name>
    <name type="synonym">Ich</name>
    <dbReference type="NCBI Taxonomy" id="5932"/>
    <lineage>
        <taxon>Eukaryota</taxon>
        <taxon>Sar</taxon>
        <taxon>Alveolata</taxon>
        <taxon>Ciliophora</taxon>
        <taxon>Intramacronucleata</taxon>
        <taxon>Oligohymenophorea</taxon>
        <taxon>Hymenostomatida</taxon>
        <taxon>Ophryoglenina</taxon>
        <taxon>Ichthyophthirius</taxon>
    </lineage>
</organism>
<dbReference type="InterPro" id="IPR005482">
    <property type="entry name" value="Biotin_COase_C"/>
</dbReference>
<dbReference type="Proteomes" id="UP000008983">
    <property type="component" value="Unassembled WGS sequence"/>
</dbReference>
<dbReference type="EMBL" id="GL983117">
    <property type="protein sequence ID" value="EGR34443.1"/>
    <property type="molecule type" value="Genomic_DNA"/>
</dbReference>
<dbReference type="Pfam" id="PF00289">
    <property type="entry name" value="Biotin_carb_N"/>
    <property type="match status" value="1"/>
</dbReference>
<dbReference type="InterPro" id="IPR011054">
    <property type="entry name" value="Rudment_hybrid_motif"/>
</dbReference>
<evidence type="ECO:0000256" key="2">
    <source>
        <dbReference type="ARBA" id="ARBA00004305"/>
    </source>
</evidence>
<dbReference type="PANTHER" id="PTHR18866">
    <property type="entry name" value="CARBOXYLASE:PYRUVATE/ACETYL-COA/PROPIONYL-COA CARBOXYLASE"/>
    <property type="match status" value="1"/>
</dbReference>
<dbReference type="PROSITE" id="PS50968">
    <property type="entry name" value="BIOTINYL_LIPOYL"/>
    <property type="match status" value="1"/>
</dbReference>
<dbReference type="FunFam" id="2.40.50.100:FF:000003">
    <property type="entry name" value="Acetyl-CoA carboxylase biotin carboxyl carrier protein"/>
    <property type="match status" value="1"/>
</dbReference>
<evidence type="ECO:0000256" key="4">
    <source>
        <dbReference type="ARBA" id="ARBA00022741"/>
    </source>
</evidence>
<dbReference type="OMA" id="IYYDPML"/>
<feature type="domain" description="Lipoyl-binding" evidence="10">
    <location>
        <begin position="575"/>
        <end position="650"/>
    </location>
</feature>
<evidence type="ECO:0000259" key="11">
    <source>
        <dbReference type="PROSITE" id="PS50975"/>
    </source>
</evidence>
<protein>
    <submittedName>
        <fullName evidence="13">Methylcrotonoyl-coenzyme a carboxylase 1, putative</fullName>
        <ecNumber evidence="13">6.4.1.4</ecNumber>
    </submittedName>
</protein>
<dbReference type="Pfam" id="PF02785">
    <property type="entry name" value="Biotin_carb_C"/>
    <property type="match status" value="1"/>
</dbReference>
<dbReference type="CDD" id="cd06850">
    <property type="entry name" value="biotinyl_domain"/>
    <property type="match status" value="1"/>
</dbReference>
<dbReference type="SUPFAM" id="SSF52440">
    <property type="entry name" value="PreATP-grasp domain"/>
    <property type="match status" value="1"/>
</dbReference>
<dbReference type="SUPFAM" id="SSF51230">
    <property type="entry name" value="Single hybrid motif"/>
    <property type="match status" value="1"/>
</dbReference>
<dbReference type="InterPro" id="IPR011761">
    <property type="entry name" value="ATP-grasp"/>
</dbReference>
<dbReference type="SUPFAM" id="SSF56059">
    <property type="entry name" value="Glutathione synthetase ATP-binding domain-like"/>
    <property type="match status" value="1"/>
</dbReference>
<dbReference type="GO" id="GO:0004485">
    <property type="term" value="F:methylcrotonoyl-CoA carboxylase activity"/>
    <property type="evidence" value="ECO:0007669"/>
    <property type="project" value="UniProtKB-EC"/>
</dbReference>
<dbReference type="PROSITE" id="PS00188">
    <property type="entry name" value="BIOTIN"/>
    <property type="match status" value="1"/>
</dbReference>
<dbReference type="GO" id="GO:0005524">
    <property type="term" value="F:ATP binding"/>
    <property type="evidence" value="ECO:0007669"/>
    <property type="project" value="UniProtKB-UniRule"/>
</dbReference>
<sequence>MGIKTVAVYSDIDRESKFVQMADQSYRVGPAPSLQSYLNSNKIIEIANDSNCQAIHPGFGFLSENAEFADQCQKSGLIFVGPPSSAIRKMGSKSESKNIMQNANVPVVPGYHGNNQDKDFLFEQSRQIGYPVLIKAVLGGGGKGMRIVTKESEFFESLESAKRESLKSFKDENVLIEKYIQKPRHIEMQVFGDHHGNYVHLFERDCSIQRRHQKVIEEAPSNITNDLRNSIGQSAIDAAKAVGYYNAGTVEFIFDLNSQQYYFMEMNTRLQVEHPISEMITGQDLVEWQLLVASGQKLPKNQDQLSINGHSIEARIYAENPYNNFLPGNGKLSFFKEPLEEQGKIRLETGVRQNDEISIFYDPMIAKLVVWGKDRQEAIGTLKRALGEYRVIGLPTNLRFLRACSLNSEFIEGNYDTGFIQRHIENLLQKQDKIEPQYLMCCVVSKIANDLDKISLPQSLINLRINHNHQQTFILNAQATFIEKELKYEVIVQYQNQGLMNISVKDLQNQFLPEKQFNNISYTVSGSQITILSSELTLTTNFYIKEEQCYIFNEFGDTLQFTFESNLIQDRAGQQQDNQHSKIIKAPMPCTLVKVAVEQGQAVKAGQILVILEAMKMEHTIKAKEDGIVKLVKYQNGQFVHAGKTIVELE</sequence>
<name>G0QK16_ICHMU</name>
<dbReference type="Pfam" id="PF02786">
    <property type="entry name" value="CPSase_L_D2"/>
    <property type="match status" value="1"/>
</dbReference>
<dbReference type="InterPro" id="IPR005481">
    <property type="entry name" value="BC-like_N"/>
</dbReference>
<dbReference type="FunFam" id="3.30.1490.20:FF:000003">
    <property type="entry name" value="acetyl-CoA carboxylase isoform X1"/>
    <property type="match status" value="1"/>
</dbReference>
<dbReference type="Gene3D" id="3.30.470.20">
    <property type="entry name" value="ATP-grasp fold, B domain"/>
    <property type="match status" value="1"/>
</dbReference>
<dbReference type="RefSeq" id="XP_004039747.1">
    <property type="nucleotide sequence ID" value="XM_004039699.1"/>
</dbReference>
<evidence type="ECO:0000259" key="12">
    <source>
        <dbReference type="PROSITE" id="PS50979"/>
    </source>
</evidence>
<dbReference type="InterPro" id="IPR005479">
    <property type="entry name" value="CPAse_ATP-bd"/>
</dbReference>
<evidence type="ECO:0000256" key="8">
    <source>
        <dbReference type="ARBA" id="ARBA00023267"/>
    </source>
</evidence>
<reference evidence="13 14" key="1">
    <citation type="submission" date="2011-07" db="EMBL/GenBank/DDBJ databases">
        <authorList>
            <person name="Coyne R."/>
            <person name="Brami D."/>
            <person name="Johnson J."/>
            <person name="Hostetler J."/>
            <person name="Hannick L."/>
            <person name="Clark T."/>
            <person name="Cassidy-Hanley D."/>
            <person name="Inman J."/>
        </authorList>
    </citation>
    <scope>NUCLEOTIDE SEQUENCE [LARGE SCALE GENOMIC DNA]</scope>
    <source>
        <strain evidence="13 14">G5</strain>
    </source>
</reference>
<keyword evidence="4 9" id="KW-0547">Nucleotide-binding</keyword>
<feature type="domain" description="ATP-grasp" evidence="11">
    <location>
        <begin position="97"/>
        <end position="294"/>
    </location>
</feature>
<dbReference type="InterPro" id="IPR001882">
    <property type="entry name" value="Biotin_BS"/>
</dbReference>
<dbReference type="InterPro" id="IPR016185">
    <property type="entry name" value="PreATP-grasp_dom_sf"/>
</dbReference>
<dbReference type="Pfam" id="PF00364">
    <property type="entry name" value="Biotin_lipoyl"/>
    <property type="match status" value="1"/>
</dbReference>
<dbReference type="PROSITE" id="PS50979">
    <property type="entry name" value="BC"/>
    <property type="match status" value="1"/>
</dbReference>
<dbReference type="AlphaFoldDB" id="G0QK16"/>
<dbReference type="GO" id="GO:0046872">
    <property type="term" value="F:metal ion binding"/>
    <property type="evidence" value="ECO:0007669"/>
    <property type="project" value="InterPro"/>
</dbReference>
<dbReference type="InterPro" id="IPR011053">
    <property type="entry name" value="Single_hybrid_motif"/>
</dbReference>
<proteinExistence type="predicted"/>
<gene>
    <name evidence="13" type="ORF">IMG5_011390</name>
</gene>
<dbReference type="OrthoDB" id="196847at2759"/>
<evidence type="ECO:0000256" key="6">
    <source>
        <dbReference type="ARBA" id="ARBA00022946"/>
    </source>
</evidence>
<evidence type="ECO:0000256" key="9">
    <source>
        <dbReference type="PROSITE-ProRule" id="PRU00409"/>
    </source>
</evidence>
<evidence type="ECO:0000256" key="3">
    <source>
        <dbReference type="ARBA" id="ARBA00022598"/>
    </source>
</evidence>
<keyword evidence="5 9" id="KW-0067">ATP-binding</keyword>
<dbReference type="STRING" id="857967.G0QK16"/>
<dbReference type="Gene3D" id="2.40.50.100">
    <property type="match status" value="1"/>
</dbReference>
<keyword evidence="6" id="KW-0809">Transit peptide</keyword>
<evidence type="ECO:0000313" key="13">
    <source>
        <dbReference type="EMBL" id="EGR34443.1"/>
    </source>
</evidence>
<dbReference type="GO" id="GO:0005759">
    <property type="term" value="C:mitochondrial matrix"/>
    <property type="evidence" value="ECO:0007669"/>
    <property type="project" value="UniProtKB-SubCell"/>
</dbReference>
<dbReference type="InterPro" id="IPR050856">
    <property type="entry name" value="Biotin_carboxylase_complex"/>
</dbReference>
<evidence type="ECO:0000256" key="5">
    <source>
        <dbReference type="ARBA" id="ARBA00022840"/>
    </source>
</evidence>
<dbReference type="PROSITE" id="PS50975">
    <property type="entry name" value="ATP_GRASP"/>
    <property type="match status" value="1"/>
</dbReference>
<dbReference type="GeneID" id="14910635"/>
<dbReference type="InterPro" id="IPR000089">
    <property type="entry name" value="Biotin_lipoyl"/>
</dbReference>
<comment type="cofactor">
    <cofactor evidence="1">
        <name>biotin</name>
        <dbReference type="ChEBI" id="CHEBI:57586"/>
    </cofactor>
</comment>
<dbReference type="FunFam" id="3.30.470.20:FF:000028">
    <property type="entry name" value="Methylcrotonoyl-CoA carboxylase subunit alpha, mitochondrial"/>
    <property type="match status" value="1"/>
</dbReference>
<evidence type="ECO:0000256" key="7">
    <source>
        <dbReference type="ARBA" id="ARBA00023128"/>
    </source>
</evidence>